<evidence type="ECO:0000313" key="2">
    <source>
        <dbReference type="EMBL" id="ANE42132.1"/>
    </source>
</evidence>
<dbReference type="Pfam" id="PF02540">
    <property type="entry name" value="NAD_synthase"/>
    <property type="match status" value="1"/>
</dbReference>
<reference evidence="2 3" key="1">
    <citation type="submission" date="2014-08" db="EMBL/GenBank/DDBJ databases">
        <title>Fervidobacterium pennivorans DYC genome.</title>
        <authorList>
            <person name="Wushke S."/>
        </authorList>
    </citation>
    <scope>NUCLEOTIDE SEQUENCE [LARGE SCALE GENOMIC DNA]</scope>
    <source>
        <strain evidence="2 3">DYC</strain>
    </source>
</reference>
<name>A0A172T5C2_FERPE</name>
<dbReference type="Proteomes" id="UP000077096">
    <property type="component" value="Chromosome"/>
</dbReference>
<dbReference type="AlphaFoldDB" id="A0A172T5C2"/>
<dbReference type="InterPro" id="IPR022310">
    <property type="entry name" value="NAD/GMP_synthase"/>
</dbReference>
<dbReference type="EMBL" id="CP011393">
    <property type="protein sequence ID" value="ANE42132.1"/>
    <property type="molecule type" value="Genomic_DNA"/>
</dbReference>
<organism evidence="2 3">
    <name type="scientific">Fervidobacterium pennivorans</name>
    <dbReference type="NCBI Taxonomy" id="93466"/>
    <lineage>
        <taxon>Bacteria</taxon>
        <taxon>Thermotogati</taxon>
        <taxon>Thermotogota</taxon>
        <taxon>Thermotogae</taxon>
        <taxon>Thermotogales</taxon>
        <taxon>Fervidobacteriaceae</taxon>
        <taxon>Fervidobacterium</taxon>
    </lineage>
</organism>
<proteinExistence type="predicted"/>
<dbReference type="PATRIC" id="fig|93466.3.peg.1986"/>
<dbReference type="GO" id="GO:0006163">
    <property type="term" value="P:purine nucleotide metabolic process"/>
    <property type="evidence" value="ECO:0007669"/>
    <property type="project" value="UniProtKB-ARBA"/>
</dbReference>
<dbReference type="SUPFAM" id="SSF52402">
    <property type="entry name" value="Adenine nucleotide alpha hydrolases-like"/>
    <property type="match status" value="1"/>
</dbReference>
<dbReference type="PANTHER" id="PTHR43169">
    <property type="entry name" value="EXSB FAMILY PROTEIN"/>
    <property type="match status" value="1"/>
</dbReference>
<dbReference type="KEGG" id="fng:JM64_09550"/>
<dbReference type="InterPro" id="IPR014729">
    <property type="entry name" value="Rossmann-like_a/b/a_fold"/>
</dbReference>
<protein>
    <submittedName>
        <fullName evidence="2">ExsB family protein</fullName>
    </submittedName>
</protein>
<evidence type="ECO:0000313" key="3">
    <source>
        <dbReference type="Proteomes" id="UP000077096"/>
    </source>
</evidence>
<dbReference type="Gene3D" id="3.40.50.620">
    <property type="entry name" value="HUPs"/>
    <property type="match status" value="1"/>
</dbReference>
<feature type="domain" description="NAD/GMP synthase" evidence="1">
    <location>
        <begin position="12"/>
        <end position="83"/>
    </location>
</feature>
<dbReference type="InterPro" id="IPR052188">
    <property type="entry name" value="Ni-pincer_cofactor_biosynth"/>
</dbReference>
<sequence>MAVKTKEEILNEIKQVASEYGKDFVIAFSGGMDSTAAALLCAEALGKEHVELVHVVYGPYTYSNALKIVSDFAQKYGFKLTFVENLGQEKIWKTGPSCNMCTKTVKMGTVLSYANGRIVVTGSNSSDTWGKTGLRVFNGMYAPLGDLSKDEIREILKSYGVTIRRIGEHSTREGCKLKHLLKPMTNPSYHGQATAIANELVLKYFPEGNEIANVKIVGPLSKNIAVINVKPFRNEVHDLADELRKVEVIDEVVVADKPLILVVVANPSIYRVEESKFWIAEGKLKPEFAVPIKIEWHESKNNKLRTFHVVEVREWTTYENEKEEYWENYKKNLDIISKIQCSCTMPSVTPATRTK</sequence>
<accession>A0A172T5C2</accession>
<dbReference type="PANTHER" id="PTHR43169:SF2">
    <property type="entry name" value="NAD_GMP SYNTHASE DOMAIN-CONTAINING PROTEIN"/>
    <property type="match status" value="1"/>
</dbReference>
<evidence type="ECO:0000259" key="1">
    <source>
        <dbReference type="Pfam" id="PF02540"/>
    </source>
</evidence>
<gene>
    <name evidence="2" type="ORF">JM64_09550</name>
</gene>